<dbReference type="Proteomes" id="UP001152533">
    <property type="component" value="Unassembled WGS sequence"/>
</dbReference>
<comment type="caution">
    <text evidence="2">The sequence shown here is derived from an EMBL/GenBank/DDBJ whole genome shotgun (WGS) entry which is preliminary data.</text>
</comment>
<gene>
    <name evidence="2" type="ORF">CGXH109_LOCUS25345</name>
</gene>
<accession>A0A9W4RJ47</accession>
<sequence>MPTWSSLPAELRLMIIHYLMQTKHGWAIYASVCREWQHEIERKNFRQLKLGTSCVDGLRNIVRSRHLVKHIWLNIELRRYSCRTCRRIAGEKWQKGNAEVARETISKLFSILHQWQAGSELTLESSAQSPSDREHAFKNLYFGGDNEDGYPIVDYSASESAEITSADVQDPKHGWIDGVQVQAPESESISRIFEPIYPKFTDDLPSVHAVTKFVLRRQCRRQFALGALECLLNRLPRLESLIYEPWERWNVWIQKSIDETGYCDLIRLHLPSTLKRVSLFEETSEHYAKIFNQSYPSFGYGMPRVASPVVSSAVATRSLNLEQLSAAFIVEAKDFFKSCEPSWVWEHLQSLVLTSDTLPHKAKLEDVFNLLQNAAKAALSMPRLHTLTLWSTGQKQACKFSYQVNPALVTWRGTWDLKLDPRTVQDWTKVARKQGQHDLQVKRELLSTHVNSQGQAVQLLDLPRGVVDSISLWQMQRETVSGWQGS</sequence>
<reference evidence="2" key="1">
    <citation type="submission" date="2022-08" db="EMBL/GenBank/DDBJ databases">
        <authorList>
            <person name="Giroux E."/>
            <person name="Giroux E."/>
        </authorList>
    </citation>
    <scope>NUCLEOTIDE SEQUENCE</scope>
    <source>
        <strain evidence="2">H1091258</strain>
    </source>
</reference>
<name>A0A9W4RJ47_9PEZI</name>
<dbReference type="AlphaFoldDB" id="A0A9W4RJ47"/>
<evidence type="ECO:0000259" key="1">
    <source>
        <dbReference type="Pfam" id="PF20183"/>
    </source>
</evidence>
<organism evidence="2 3">
    <name type="scientific">Colletotrichum noveboracense</name>
    <dbReference type="NCBI Taxonomy" id="2664923"/>
    <lineage>
        <taxon>Eukaryota</taxon>
        <taxon>Fungi</taxon>
        <taxon>Dikarya</taxon>
        <taxon>Ascomycota</taxon>
        <taxon>Pezizomycotina</taxon>
        <taxon>Sordariomycetes</taxon>
        <taxon>Hypocreomycetidae</taxon>
        <taxon>Glomerellales</taxon>
        <taxon>Glomerellaceae</taxon>
        <taxon>Colletotrichum</taxon>
        <taxon>Colletotrichum gloeosporioides species complex</taxon>
    </lineage>
</organism>
<protein>
    <recommendedName>
        <fullName evidence="1">DUF6546 domain-containing protein</fullName>
    </recommendedName>
</protein>
<evidence type="ECO:0000313" key="3">
    <source>
        <dbReference type="Proteomes" id="UP001152533"/>
    </source>
</evidence>
<dbReference type="InterPro" id="IPR046676">
    <property type="entry name" value="DUF6546"/>
</dbReference>
<feature type="domain" description="DUF6546" evidence="1">
    <location>
        <begin position="270"/>
        <end position="468"/>
    </location>
</feature>
<dbReference type="EMBL" id="CAMGZC010000105">
    <property type="protein sequence ID" value="CAI0643418.1"/>
    <property type="molecule type" value="Genomic_DNA"/>
</dbReference>
<proteinExistence type="predicted"/>
<evidence type="ECO:0000313" key="2">
    <source>
        <dbReference type="EMBL" id="CAI0643418.1"/>
    </source>
</evidence>
<keyword evidence="3" id="KW-1185">Reference proteome</keyword>
<dbReference type="Pfam" id="PF20183">
    <property type="entry name" value="DUF6546"/>
    <property type="match status" value="1"/>
</dbReference>